<dbReference type="Gene3D" id="3.30.200.20">
    <property type="entry name" value="Phosphorylase Kinase, domain 1"/>
    <property type="match status" value="1"/>
</dbReference>
<dbReference type="OrthoDB" id="5979581at2759"/>
<evidence type="ECO:0000313" key="12">
    <source>
        <dbReference type="Proteomes" id="UP000054248"/>
    </source>
</evidence>
<dbReference type="SUPFAM" id="SSF56112">
    <property type="entry name" value="Protein kinase-like (PK-like)"/>
    <property type="match status" value="1"/>
</dbReference>
<gene>
    <name evidence="11" type="ORF">M407DRAFT_26563</name>
</gene>
<evidence type="ECO:0000256" key="9">
    <source>
        <dbReference type="PROSITE-ProRule" id="PRU10141"/>
    </source>
</evidence>
<evidence type="ECO:0000256" key="1">
    <source>
        <dbReference type="ARBA" id="ARBA00012513"/>
    </source>
</evidence>
<organism evidence="11 12">
    <name type="scientific">Tulasnella calospora MUT 4182</name>
    <dbReference type="NCBI Taxonomy" id="1051891"/>
    <lineage>
        <taxon>Eukaryota</taxon>
        <taxon>Fungi</taxon>
        <taxon>Dikarya</taxon>
        <taxon>Basidiomycota</taxon>
        <taxon>Agaricomycotina</taxon>
        <taxon>Agaricomycetes</taxon>
        <taxon>Cantharellales</taxon>
        <taxon>Tulasnellaceae</taxon>
        <taxon>Tulasnella</taxon>
    </lineage>
</organism>
<dbReference type="AlphaFoldDB" id="A0A0C3KRG5"/>
<feature type="binding site" evidence="9">
    <location>
        <position position="59"/>
    </location>
    <ligand>
        <name>ATP</name>
        <dbReference type="ChEBI" id="CHEBI:30616"/>
    </ligand>
</feature>
<dbReference type="InterPro" id="IPR011009">
    <property type="entry name" value="Kinase-like_dom_sf"/>
</dbReference>
<evidence type="ECO:0000256" key="8">
    <source>
        <dbReference type="ARBA" id="ARBA00048679"/>
    </source>
</evidence>
<dbReference type="PROSITE" id="PS50011">
    <property type="entry name" value="PROTEIN_KINASE_DOM"/>
    <property type="match status" value="1"/>
</dbReference>
<dbReference type="GO" id="GO:0050684">
    <property type="term" value="P:regulation of mRNA processing"/>
    <property type="evidence" value="ECO:0007669"/>
    <property type="project" value="TreeGrafter"/>
</dbReference>
<dbReference type="EC" id="2.7.11.1" evidence="1"/>
<keyword evidence="6 9" id="KW-0067">ATP-binding</keyword>
<evidence type="ECO:0000256" key="4">
    <source>
        <dbReference type="ARBA" id="ARBA00022741"/>
    </source>
</evidence>
<evidence type="ECO:0000256" key="3">
    <source>
        <dbReference type="ARBA" id="ARBA00022679"/>
    </source>
</evidence>
<dbReference type="InterPro" id="IPR051334">
    <property type="entry name" value="SRPK"/>
</dbReference>
<dbReference type="PROSITE" id="PS00107">
    <property type="entry name" value="PROTEIN_KINASE_ATP"/>
    <property type="match status" value="1"/>
</dbReference>
<evidence type="ECO:0000256" key="2">
    <source>
        <dbReference type="ARBA" id="ARBA00022527"/>
    </source>
</evidence>
<dbReference type="InterPro" id="IPR017441">
    <property type="entry name" value="Protein_kinase_ATP_BS"/>
</dbReference>
<keyword evidence="3" id="KW-0808">Transferase</keyword>
<keyword evidence="2" id="KW-0723">Serine/threonine-protein kinase</keyword>
<dbReference type="GO" id="GO:0000245">
    <property type="term" value="P:spliceosomal complex assembly"/>
    <property type="evidence" value="ECO:0007669"/>
    <property type="project" value="TreeGrafter"/>
</dbReference>
<evidence type="ECO:0000256" key="7">
    <source>
        <dbReference type="ARBA" id="ARBA00047899"/>
    </source>
</evidence>
<evidence type="ECO:0000259" key="10">
    <source>
        <dbReference type="PROSITE" id="PS50011"/>
    </source>
</evidence>
<accession>A0A0C3KRG5</accession>
<comment type="catalytic activity">
    <reaction evidence="7">
        <text>L-threonyl-[protein] + ATP = O-phospho-L-threonyl-[protein] + ADP + H(+)</text>
        <dbReference type="Rhea" id="RHEA:46608"/>
        <dbReference type="Rhea" id="RHEA-COMP:11060"/>
        <dbReference type="Rhea" id="RHEA-COMP:11605"/>
        <dbReference type="ChEBI" id="CHEBI:15378"/>
        <dbReference type="ChEBI" id="CHEBI:30013"/>
        <dbReference type="ChEBI" id="CHEBI:30616"/>
        <dbReference type="ChEBI" id="CHEBI:61977"/>
        <dbReference type="ChEBI" id="CHEBI:456216"/>
        <dbReference type="EC" id="2.7.11.1"/>
    </reaction>
</comment>
<dbReference type="GO" id="GO:0005524">
    <property type="term" value="F:ATP binding"/>
    <property type="evidence" value="ECO:0007669"/>
    <property type="project" value="UniProtKB-UniRule"/>
</dbReference>
<evidence type="ECO:0000256" key="5">
    <source>
        <dbReference type="ARBA" id="ARBA00022777"/>
    </source>
</evidence>
<dbReference type="SMART" id="SM00220">
    <property type="entry name" value="S_TKc"/>
    <property type="match status" value="1"/>
</dbReference>
<dbReference type="PANTHER" id="PTHR47634">
    <property type="entry name" value="PROTEIN KINASE DOMAIN-CONTAINING PROTEIN-RELATED"/>
    <property type="match status" value="1"/>
</dbReference>
<dbReference type="PANTHER" id="PTHR47634:SF9">
    <property type="entry name" value="PROTEIN KINASE DOMAIN-CONTAINING PROTEIN-RELATED"/>
    <property type="match status" value="1"/>
</dbReference>
<keyword evidence="4 9" id="KW-0547">Nucleotide-binding</keyword>
<dbReference type="Gene3D" id="1.10.510.10">
    <property type="entry name" value="Transferase(Phosphotransferase) domain 1"/>
    <property type="match status" value="2"/>
</dbReference>
<comment type="catalytic activity">
    <reaction evidence="8">
        <text>L-seryl-[protein] + ATP = O-phospho-L-seryl-[protein] + ADP + H(+)</text>
        <dbReference type="Rhea" id="RHEA:17989"/>
        <dbReference type="Rhea" id="RHEA-COMP:9863"/>
        <dbReference type="Rhea" id="RHEA-COMP:11604"/>
        <dbReference type="ChEBI" id="CHEBI:15378"/>
        <dbReference type="ChEBI" id="CHEBI:29999"/>
        <dbReference type="ChEBI" id="CHEBI:30616"/>
        <dbReference type="ChEBI" id="CHEBI:83421"/>
        <dbReference type="ChEBI" id="CHEBI:456216"/>
        <dbReference type="EC" id="2.7.11.1"/>
    </reaction>
</comment>
<protein>
    <recommendedName>
        <fullName evidence="1">non-specific serine/threonine protein kinase</fullName>
        <ecNumber evidence="1">2.7.11.1</ecNumber>
    </recommendedName>
</protein>
<dbReference type="GO" id="GO:0004674">
    <property type="term" value="F:protein serine/threonine kinase activity"/>
    <property type="evidence" value="ECO:0007669"/>
    <property type="project" value="UniProtKB-KW"/>
</dbReference>
<name>A0A0C3KRG5_9AGAM</name>
<keyword evidence="5" id="KW-0418">Kinase</keyword>
<dbReference type="EMBL" id="KN823070">
    <property type="protein sequence ID" value="KIO24033.1"/>
    <property type="molecule type" value="Genomic_DNA"/>
</dbReference>
<dbReference type="STRING" id="1051891.A0A0C3KRG5"/>
<dbReference type="Proteomes" id="UP000054248">
    <property type="component" value="Unassembled WGS sequence"/>
</dbReference>
<dbReference type="HOGENOM" id="CLU_000288_81_13_1"/>
<dbReference type="InterPro" id="IPR000719">
    <property type="entry name" value="Prot_kinase_dom"/>
</dbReference>
<reference evidence="11 12" key="1">
    <citation type="submission" date="2014-04" db="EMBL/GenBank/DDBJ databases">
        <authorList>
            <consortium name="DOE Joint Genome Institute"/>
            <person name="Kuo A."/>
            <person name="Girlanda M."/>
            <person name="Perotto S."/>
            <person name="Kohler A."/>
            <person name="Nagy L.G."/>
            <person name="Floudas D."/>
            <person name="Copeland A."/>
            <person name="Barry K.W."/>
            <person name="Cichocki N."/>
            <person name="Veneault-Fourrey C."/>
            <person name="LaButti K."/>
            <person name="Lindquist E.A."/>
            <person name="Lipzen A."/>
            <person name="Lundell T."/>
            <person name="Morin E."/>
            <person name="Murat C."/>
            <person name="Sun H."/>
            <person name="Tunlid A."/>
            <person name="Henrissat B."/>
            <person name="Grigoriev I.V."/>
            <person name="Hibbett D.S."/>
            <person name="Martin F."/>
            <person name="Nordberg H.P."/>
            <person name="Cantor M.N."/>
            <person name="Hua S.X."/>
        </authorList>
    </citation>
    <scope>NUCLEOTIDE SEQUENCE [LARGE SCALE GENOMIC DNA]</scope>
    <source>
        <strain evidence="11 12">MUT 4182</strain>
    </source>
</reference>
<feature type="domain" description="Protein kinase" evidence="10">
    <location>
        <begin position="30"/>
        <end position="321"/>
    </location>
</feature>
<evidence type="ECO:0000256" key="6">
    <source>
        <dbReference type="ARBA" id="ARBA00022840"/>
    </source>
</evidence>
<sequence length="327" mass="37315">MRRRTQRSWHGPRLDFLPLLPDQRLRDGQFRIVRKLGWGGHSAVWLAHEPLLQRYVAIKALTAHATKEHGSGRFDEIKLLERVRAAEPTHPGHKHCSQIIDPFRTTSSHGDHICIVTEALGLDLDRFRMHFAKRKLPVPLVKRLVKQILLALDYLHRGCGIIHTANWIDKHLREEIQPLAFRAPEVVMGYPWGTPADIWSVGCLTFEYFAGVGLVPLHDASQFKTGTILDALLARILQTSIDSVYPQEMVAAPTDRDLFFTSQGLLRRFRPGPKTDLAAVLRRFGIPDDEVSPTLAFIRRCIRVKPEDRPTAQKLLQDPYTNCFKVN</sequence>
<reference evidence="12" key="2">
    <citation type="submission" date="2015-01" db="EMBL/GenBank/DDBJ databases">
        <title>Evolutionary Origins and Diversification of the Mycorrhizal Mutualists.</title>
        <authorList>
            <consortium name="DOE Joint Genome Institute"/>
            <consortium name="Mycorrhizal Genomics Consortium"/>
            <person name="Kohler A."/>
            <person name="Kuo A."/>
            <person name="Nagy L.G."/>
            <person name="Floudas D."/>
            <person name="Copeland A."/>
            <person name="Barry K.W."/>
            <person name="Cichocki N."/>
            <person name="Veneault-Fourrey C."/>
            <person name="LaButti K."/>
            <person name="Lindquist E.A."/>
            <person name="Lipzen A."/>
            <person name="Lundell T."/>
            <person name="Morin E."/>
            <person name="Murat C."/>
            <person name="Riley R."/>
            <person name="Ohm R."/>
            <person name="Sun H."/>
            <person name="Tunlid A."/>
            <person name="Henrissat B."/>
            <person name="Grigoriev I.V."/>
            <person name="Hibbett D.S."/>
            <person name="Martin F."/>
        </authorList>
    </citation>
    <scope>NUCLEOTIDE SEQUENCE [LARGE SCALE GENOMIC DNA]</scope>
    <source>
        <strain evidence="12">MUT 4182</strain>
    </source>
</reference>
<evidence type="ECO:0000313" key="11">
    <source>
        <dbReference type="EMBL" id="KIO24033.1"/>
    </source>
</evidence>
<proteinExistence type="predicted"/>
<dbReference type="Pfam" id="PF00069">
    <property type="entry name" value="Pkinase"/>
    <property type="match status" value="2"/>
</dbReference>
<keyword evidence="12" id="KW-1185">Reference proteome</keyword>